<dbReference type="Gene3D" id="3.20.20.150">
    <property type="entry name" value="Divalent-metal-dependent TIM barrel enzymes"/>
    <property type="match status" value="1"/>
</dbReference>
<evidence type="ECO:0000313" key="4">
    <source>
        <dbReference type="Proteomes" id="UP000830434"/>
    </source>
</evidence>
<sequence length="272" mass="29912">MSEGERRDDADPRTVRRGYVTQTHTGAVPWDDALRAASRIGFDFAELYLDGATERTRIDPNAVGSLAAEADLDLLVHLPFVDLEIGSPRDPVREGSLSEQRACIEVASEMGAEKAVLHAGTSARPPEWELDEIAPHLLDSVRVLDRFAADRDVEICVENLPGVPFTVHHLDRVFAETEASATFDTGHARVDGLDAEEMADFLDAHGDRVSHVHVNDAREDADEHVPTGSGTTDFETALAPLREGWTGTVSVEVYTFDFDYLELSAEKLDEFL</sequence>
<evidence type="ECO:0000259" key="2">
    <source>
        <dbReference type="Pfam" id="PF01261"/>
    </source>
</evidence>
<protein>
    <submittedName>
        <fullName evidence="3">Sugar phosphate isomerase/epimerase</fullName>
    </submittedName>
</protein>
<proteinExistence type="predicted"/>
<organism evidence="3 4">
    <name type="scientific">Halorussus gelatinilyticus</name>
    <dbReference type="NCBI Taxonomy" id="2937524"/>
    <lineage>
        <taxon>Archaea</taxon>
        <taxon>Methanobacteriati</taxon>
        <taxon>Methanobacteriota</taxon>
        <taxon>Stenosarchaea group</taxon>
        <taxon>Halobacteria</taxon>
        <taxon>Halobacteriales</taxon>
        <taxon>Haladaptataceae</taxon>
        <taxon>Halorussus</taxon>
    </lineage>
</organism>
<dbReference type="PANTHER" id="PTHR12110:SF21">
    <property type="entry name" value="XYLOSE ISOMERASE-LIKE TIM BARREL DOMAIN-CONTAINING PROTEIN"/>
    <property type="match status" value="1"/>
</dbReference>
<feature type="domain" description="Xylose isomerase-like TIM barrel" evidence="2">
    <location>
        <begin position="34"/>
        <end position="255"/>
    </location>
</feature>
<dbReference type="InterPro" id="IPR036237">
    <property type="entry name" value="Xyl_isomerase-like_sf"/>
</dbReference>
<evidence type="ECO:0000256" key="1">
    <source>
        <dbReference type="SAM" id="MobiDB-lite"/>
    </source>
</evidence>
<gene>
    <name evidence="3" type="ORF">M0R88_00950</name>
</gene>
<dbReference type="InterPro" id="IPR050312">
    <property type="entry name" value="IolE/XylAMocC-like"/>
</dbReference>
<dbReference type="KEGG" id="haxz:M0R88_00950"/>
<keyword evidence="3" id="KW-0413">Isomerase</keyword>
<feature type="region of interest" description="Disordered" evidence="1">
    <location>
        <begin position="1"/>
        <end position="20"/>
    </location>
</feature>
<dbReference type="GO" id="GO:0016853">
    <property type="term" value="F:isomerase activity"/>
    <property type="evidence" value="ECO:0007669"/>
    <property type="project" value="UniProtKB-KW"/>
</dbReference>
<accession>A0A8U0IJ17</accession>
<dbReference type="RefSeq" id="WP_248655096.1">
    <property type="nucleotide sequence ID" value="NZ_CP096658.1"/>
</dbReference>
<dbReference type="AlphaFoldDB" id="A0A8U0IJ17"/>
<dbReference type="GeneID" id="72188379"/>
<reference evidence="3" key="1">
    <citation type="submission" date="2022-04" db="EMBL/GenBank/DDBJ databases">
        <title>Diverse halophilic archaea isolated from saline environments.</title>
        <authorList>
            <person name="Cui H.-L."/>
        </authorList>
    </citation>
    <scope>NUCLEOTIDE SEQUENCE</scope>
    <source>
        <strain evidence="3">XZYJT40</strain>
    </source>
</reference>
<dbReference type="PANTHER" id="PTHR12110">
    <property type="entry name" value="HYDROXYPYRUVATE ISOMERASE"/>
    <property type="match status" value="1"/>
</dbReference>
<dbReference type="EMBL" id="CP096658">
    <property type="protein sequence ID" value="UPW00686.1"/>
    <property type="molecule type" value="Genomic_DNA"/>
</dbReference>
<dbReference type="InterPro" id="IPR013022">
    <property type="entry name" value="Xyl_isomerase-like_TIM-brl"/>
</dbReference>
<dbReference type="Pfam" id="PF01261">
    <property type="entry name" value="AP_endonuc_2"/>
    <property type="match status" value="1"/>
</dbReference>
<name>A0A8U0IJ17_9EURY</name>
<dbReference type="Proteomes" id="UP000830434">
    <property type="component" value="Chromosome"/>
</dbReference>
<evidence type="ECO:0000313" key="3">
    <source>
        <dbReference type="EMBL" id="UPW00686.1"/>
    </source>
</evidence>
<feature type="compositionally biased region" description="Basic and acidic residues" evidence="1">
    <location>
        <begin position="1"/>
        <end position="14"/>
    </location>
</feature>
<keyword evidence="4" id="KW-1185">Reference proteome</keyword>
<dbReference type="SUPFAM" id="SSF51658">
    <property type="entry name" value="Xylose isomerase-like"/>
    <property type="match status" value="1"/>
</dbReference>